<dbReference type="GO" id="GO:0005634">
    <property type="term" value="C:nucleus"/>
    <property type="evidence" value="ECO:0007669"/>
    <property type="project" value="TreeGrafter"/>
</dbReference>
<evidence type="ECO:0000259" key="1">
    <source>
        <dbReference type="Pfam" id="PF03184"/>
    </source>
</evidence>
<proteinExistence type="predicted"/>
<reference evidence="2" key="1">
    <citation type="submission" date="2015-09" db="EMBL/GenBank/DDBJ databases">
        <title>Scylla olivacea transcriptome.</title>
        <authorList>
            <person name="Ikhwanuddin M."/>
        </authorList>
    </citation>
    <scope>NUCLEOTIDE SEQUENCE</scope>
</reference>
<dbReference type="Pfam" id="PF03184">
    <property type="entry name" value="DDE_1"/>
    <property type="match status" value="1"/>
</dbReference>
<evidence type="ECO:0000313" key="2">
    <source>
        <dbReference type="EMBL" id="JAI67727.1"/>
    </source>
</evidence>
<dbReference type="AlphaFoldDB" id="A0A0P4WKS8"/>
<feature type="domain" description="DDE-1" evidence="1">
    <location>
        <begin position="22"/>
        <end position="215"/>
    </location>
</feature>
<accession>A0A0P4WKS8</accession>
<dbReference type="EMBL" id="GDRN01025318">
    <property type="protein sequence ID" value="JAI67727.1"/>
    <property type="molecule type" value="Transcribed_RNA"/>
</dbReference>
<dbReference type="PANTHER" id="PTHR19303">
    <property type="entry name" value="TRANSPOSON"/>
    <property type="match status" value="1"/>
</dbReference>
<sequence>MLPEDLTSTKPNESVEEQKVSKERLSALLCVNANGSHRLKAVIVGKHRWPCVVSKCSHQLPVHYYHNPNAWFTWDIVQDWFFKHAEPEIRRFQVEDLKIAPSDVCALILMDRAPVHLDSHALSSHDGRIKCLLIPPNVSLAQPMEQGIILSTKRLYRKKFLDEVLILPEEIADGDHDIQEIRPLTNIKNYSLKAAIFNFADAWRDMPQSTLTNSWKRLLSNSDVQWEMEGIEVADFLKTFTAVGRTGVTESIVFAWLEEDEVDPGYQMLTEEEIVKDVLQSRGKGNPDDDNDEALQGKKRIKLSTIRNHCDIILAYLDTSEDPALQDYYEQFRNFRQIIIQRQQRNTSQMDVHSFFRPREATLPPNTSGPSA</sequence>
<dbReference type="InterPro" id="IPR004875">
    <property type="entry name" value="DDE_SF_endonuclease_dom"/>
</dbReference>
<protein>
    <recommendedName>
        <fullName evidence="1">DDE-1 domain-containing protein</fullName>
    </recommendedName>
</protein>
<name>A0A0P4WKS8_SCYOL</name>
<organism evidence="2">
    <name type="scientific">Scylla olivacea</name>
    <name type="common">Orange mud crab</name>
    <name type="synonym">Cancer olivacea</name>
    <dbReference type="NCBI Taxonomy" id="85551"/>
    <lineage>
        <taxon>Eukaryota</taxon>
        <taxon>Metazoa</taxon>
        <taxon>Ecdysozoa</taxon>
        <taxon>Arthropoda</taxon>
        <taxon>Crustacea</taxon>
        <taxon>Multicrustacea</taxon>
        <taxon>Malacostraca</taxon>
        <taxon>Eumalacostraca</taxon>
        <taxon>Eucarida</taxon>
        <taxon>Decapoda</taxon>
        <taxon>Pleocyemata</taxon>
        <taxon>Brachyura</taxon>
        <taxon>Eubrachyura</taxon>
        <taxon>Portunoidea</taxon>
        <taxon>Portunidae</taxon>
        <taxon>Portuninae</taxon>
        <taxon>Scylla</taxon>
    </lineage>
</organism>
<dbReference type="GO" id="GO:0003677">
    <property type="term" value="F:DNA binding"/>
    <property type="evidence" value="ECO:0007669"/>
    <property type="project" value="TreeGrafter"/>
</dbReference>
<dbReference type="PANTHER" id="PTHR19303:SF17">
    <property type="entry name" value="TIGGER TRANSPOSABLE ELEMENT-DERIVED PROTEIN 7"/>
    <property type="match status" value="1"/>
</dbReference>
<dbReference type="InterPro" id="IPR050863">
    <property type="entry name" value="CenT-Element_Derived"/>
</dbReference>